<evidence type="ECO:0000313" key="4">
    <source>
        <dbReference type="EMBL" id="GFQ06250.1"/>
    </source>
</evidence>
<dbReference type="SUPFAM" id="SSF54403">
    <property type="entry name" value="Cystatin/monellin"/>
    <property type="match status" value="1"/>
</dbReference>
<gene>
    <name evidence="4" type="ORF">PHJA_002769000</name>
</gene>
<dbReference type="GO" id="GO:0004869">
    <property type="term" value="F:cysteine-type endopeptidase inhibitor activity"/>
    <property type="evidence" value="ECO:0007669"/>
    <property type="project" value="UniProtKB-KW"/>
</dbReference>
<feature type="domain" description="Cystatin" evidence="3">
    <location>
        <begin position="2"/>
        <end position="69"/>
    </location>
</feature>
<evidence type="ECO:0000256" key="2">
    <source>
        <dbReference type="ARBA" id="ARBA00022704"/>
    </source>
</evidence>
<dbReference type="Gene3D" id="3.10.450.10">
    <property type="match status" value="1"/>
</dbReference>
<dbReference type="Pfam" id="PF16845">
    <property type="entry name" value="SQAPI"/>
    <property type="match status" value="1"/>
</dbReference>
<keyword evidence="1" id="KW-0646">Protease inhibitor</keyword>
<sequence length="114" mass="13218">MAEQNKQPNATKLEFVSIIKGERQVVVGFLYRLVIIATFGGNKSTKPDYYLATLYESSEKVLELISFKKIISRTENYEIVILLILQVKHTFSTNIPNFYLQFNHLKIFRSSLLI</sequence>
<comment type="caution">
    <text evidence="4">The sequence shown here is derived from an EMBL/GenBank/DDBJ whole genome shotgun (WGS) entry which is preliminary data.</text>
</comment>
<keyword evidence="2" id="KW-0789">Thiol protease inhibitor</keyword>
<dbReference type="Proteomes" id="UP000653305">
    <property type="component" value="Unassembled WGS sequence"/>
</dbReference>
<reference evidence="4" key="1">
    <citation type="submission" date="2020-07" db="EMBL/GenBank/DDBJ databases">
        <title>Ethylene signaling mediates host invasion by parasitic plants.</title>
        <authorList>
            <person name="Yoshida S."/>
        </authorList>
    </citation>
    <scope>NUCLEOTIDE SEQUENCE</scope>
    <source>
        <strain evidence="4">Okayama</strain>
    </source>
</reference>
<organism evidence="4 5">
    <name type="scientific">Phtheirospermum japonicum</name>
    <dbReference type="NCBI Taxonomy" id="374723"/>
    <lineage>
        <taxon>Eukaryota</taxon>
        <taxon>Viridiplantae</taxon>
        <taxon>Streptophyta</taxon>
        <taxon>Embryophyta</taxon>
        <taxon>Tracheophyta</taxon>
        <taxon>Spermatophyta</taxon>
        <taxon>Magnoliopsida</taxon>
        <taxon>eudicotyledons</taxon>
        <taxon>Gunneridae</taxon>
        <taxon>Pentapetalae</taxon>
        <taxon>asterids</taxon>
        <taxon>lamiids</taxon>
        <taxon>Lamiales</taxon>
        <taxon>Orobanchaceae</taxon>
        <taxon>Orobanchaceae incertae sedis</taxon>
        <taxon>Phtheirospermum</taxon>
    </lineage>
</organism>
<evidence type="ECO:0000313" key="5">
    <source>
        <dbReference type="Proteomes" id="UP000653305"/>
    </source>
</evidence>
<dbReference type="CDD" id="cd00042">
    <property type="entry name" value="CY"/>
    <property type="match status" value="1"/>
</dbReference>
<evidence type="ECO:0000259" key="3">
    <source>
        <dbReference type="Pfam" id="PF16845"/>
    </source>
</evidence>
<evidence type="ECO:0000256" key="1">
    <source>
        <dbReference type="ARBA" id="ARBA00022690"/>
    </source>
</evidence>
<accession>A0A830D4N8</accession>
<dbReference type="InterPro" id="IPR000010">
    <property type="entry name" value="Cystatin_dom"/>
</dbReference>
<dbReference type="AlphaFoldDB" id="A0A830D4N8"/>
<name>A0A830D4N8_9LAMI</name>
<proteinExistence type="predicted"/>
<dbReference type="InterPro" id="IPR046350">
    <property type="entry name" value="Cystatin_sf"/>
</dbReference>
<protein>
    <recommendedName>
        <fullName evidence="3">Cystatin domain-containing protein</fullName>
    </recommendedName>
</protein>
<keyword evidence="5" id="KW-1185">Reference proteome</keyword>
<dbReference type="OrthoDB" id="2016588at2759"/>
<dbReference type="EMBL" id="BMAC01001193">
    <property type="protein sequence ID" value="GFQ06250.1"/>
    <property type="molecule type" value="Genomic_DNA"/>
</dbReference>